<dbReference type="PANTHER" id="PTHR43140:SF1">
    <property type="entry name" value="TYPE I RESTRICTION ENZYME ECOKI SPECIFICITY SUBUNIT"/>
    <property type="match status" value="1"/>
</dbReference>
<dbReference type="SUPFAM" id="SSF116734">
    <property type="entry name" value="DNA methylase specificity domain"/>
    <property type="match status" value="2"/>
</dbReference>
<dbReference type="InterPro" id="IPR000055">
    <property type="entry name" value="Restrct_endonuc_typeI_TRD"/>
</dbReference>
<evidence type="ECO:0000256" key="3">
    <source>
        <dbReference type="ARBA" id="ARBA00023125"/>
    </source>
</evidence>
<organism evidence="6 7">
    <name type="scientific">Aquimarina aggregata</name>
    <dbReference type="NCBI Taxonomy" id="1642818"/>
    <lineage>
        <taxon>Bacteria</taxon>
        <taxon>Pseudomonadati</taxon>
        <taxon>Bacteroidota</taxon>
        <taxon>Flavobacteriia</taxon>
        <taxon>Flavobacteriales</taxon>
        <taxon>Flavobacteriaceae</taxon>
        <taxon>Aquimarina</taxon>
    </lineage>
</organism>
<feature type="domain" description="Type I restriction modification DNA specificity" evidence="5">
    <location>
        <begin position="43"/>
        <end position="158"/>
    </location>
</feature>
<evidence type="ECO:0000313" key="7">
    <source>
        <dbReference type="Proteomes" id="UP000076715"/>
    </source>
</evidence>
<feature type="domain" description="Type I restriction modification DNA specificity" evidence="5">
    <location>
        <begin position="245"/>
        <end position="419"/>
    </location>
</feature>
<dbReference type="Gene3D" id="3.90.220.20">
    <property type="entry name" value="DNA methylase specificity domains"/>
    <property type="match status" value="2"/>
</dbReference>
<comment type="similarity">
    <text evidence="1">Belongs to the type-I restriction system S methylase family.</text>
</comment>
<dbReference type="Pfam" id="PF01420">
    <property type="entry name" value="Methylase_S"/>
    <property type="match status" value="2"/>
</dbReference>
<dbReference type="EMBL" id="LQRT01000013">
    <property type="protein sequence ID" value="KZS40427.1"/>
    <property type="molecule type" value="Genomic_DNA"/>
</dbReference>
<keyword evidence="3" id="KW-0238">DNA-binding</keyword>
<dbReference type="InterPro" id="IPR051212">
    <property type="entry name" value="Type-I_RE_S_subunit"/>
</dbReference>
<dbReference type="GO" id="GO:0009307">
    <property type="term" value="P:DNA restriction-modification system"/>
    <property type="evidence" value="ECO:0007669"/>
    <property type="project" value="UniProtKB-KW"/>
</dbReference>
<evidence type="ECO:0000256" key="1">
    <source>
        <dbReference type="ARBA" id="ARBA00010923"/>
    </source>
</evidence>
<dbReference type="InterPro" id="IPR044946">
    <property type="entry name" value="Restrct_endonuc_typeI_TRD_sf"/>
</dbReference>
<dbReference type="AlphaFoldDB" id="A0A163ABW6"/>
<gene>
    <name evidence="6" type="ORF">AWE51_05610</name>
</gene>
<dbReference type="RefSeq" id="WP_066313955.1">
    <property type="nucleotide sequence ID" value="NZ_LQRT01000013.1"/>
</dbReference>
<evidence type="ECO:0000256" key="2">
    <source>
        <dbReference type="ARBA" id="ARBA00022747"/>
    </source>
</evidence>
<evidence type="ECO:0000256" key="4">
    <source>
        <dbReference type="SAM" id="Coils"/>
    </source>
</evidence>
<comment type="caution">
    <text evidence="6">The sequence shown here is derived from an EMBL/GenBank/DDBJ whole genome shotgun (WGS) entry which is preliminary data.</text>
</comment>
<evidence type="ECO:0000259" key="5">
    <source>
        <dbReference type="Pfam" id="PF01420"/>
    </source>
</evidence>
<evidence type="ECO:0000313" key="6">
    <source>
        <dbReference type="EMBL" id="KZS40427.1"/>
    </source>
</evidence>
<keyword evidence="2" id="KW-0680">Restriction system</keyword>
<feature type="coiled-coil region" evidence="4">
    <location>
        <begin position="201"/>
        <end position="228"/>
    </location>
</feature>
<keyword evidence="4" id="KW-0175">Coiled coil</keyword>
<dbReference type="OrthoDB" id="9816225at2"/>
<name>A0A163ABW6_9FLAO</name>
<reference evidence="6 7" key="1">
    <citation type="submission" date="2016-01" db="EMBL/GenBank/DDBJ databases">
        <title>The draft genome sequence of Aquimarina sp. RZW4-3-2.</title>
        <authorList>
            <person name="Wang Y."/>
        </authorList>
    </citation>
    <scope>NUCLEOTIDE SEQUENCE [LARGE SCALE GENOMIC DNA]</scope>
    <source>
        <strain evidence="6 7">RZW4-3-2</strain>
    </source>
</reference>
<proteinExistence type="inferred from homology"/>
<protein>
    <recommendedName>
        <fullName evidence="5">Type I restriction modification DNA specificity domain-containing protein</fullName>
    </recommendedName>
</protein>
<dbReference type="GO" id="GO:0003677">
    <property type="term" value="F:DNA binding"/>
    <property type="evidence" value="ECO:0007669"/>
    <property type="project" value="UniProtKB-KW"/>
</dbReference>
<dbReference type="CDD" id="cd17246">
    <property type="entry name" value="RMtype1_S_SonII-TRD2-CR2_like"/>
    <property type="match status" value="1"/>
</dbReference>
<keyword evidence="7" id="KW-1185">Reference proteome</keyword>
<dbReference type="STRING" id="1642818.AWE51_05610"/>
<accession>A0A163ABW6</accession>
<dbReference type="Proteomes" id="UP000076715">
    <property type="component" value="Unassembled WGS sequence"/>
</dbReference>
<sequence>MSREKVKISSFLAEREVRYKPDIANKLGLKRVKKIDFTGNIHLVESKPTRTNMILVKKGDLLISGINAEKGGVAIYEYSEDAIATIHYSSYTYDESKIDIDYLKWFLKSNEFKQTLIDQAGSGIKSELKPKRFLSLEVSLPTLNEQKEILKNLNSINSEAEELKSLIVENEVFLSKLRQSILQDAIKGKLTQKWREENPDVESSSELLRKIKTEKEQLIKEKKIRKEKKFEKISNEEIEFDIPASWTYSRIVDLSKVVTDGDHSTPERTHEGYYLLSARNVTNKGISLQKVDYVSESEFIRMRKRCAPQKGDILISCSGSVGRVAIVDKDDTYVMVRSAAMVKHFHEYLDSEYLAFSLKSPYLQTQIVKKTKTTAQSNLFLGRIKELVVPLPSLEEQIAIKEKVKQLFTYCNEFEQEIKISKNNAEKLMQSILSELLGQENNVLVNKSASRNQERKLSREIKYNSKTLLMDLVEILKENGKLHAEDLWKMSKHPNDIDAFYAELKKQIEEEKAIKEVVNEKGYLELA</sequence>
<dbReference type="PANTHER" id="PTHR43140">
    <property type="entry name" value="TYPE-1 RESTRICTION ENZYME ECOKI SPECIFICITY PROTEIN"/>
    <property type="match status" value="1"/>
</dbReference>